<keyword evidence="3" id="KW-0804">Transcription</keyword>
<dbReference type="PROSITE" id="PS00041">
    <property type="entry name" value="HTH_ARAC_FAMILY_1"/>
    <property type="match status" value="1"/>
</dbReference>
<protein>
    <submittedName>
        <fullName evidence="5">Helix-turn-helix domain-containing protein</fullName>
    </submittedName>
</protein>
<dbReference type="InterPro" id="IPR053142">
    <property type="entry name" value="PchR_regulatory_protein"/>
</dbReference>
<evidence type="ECO:0000259" key="4">
    <source>
        <dbReference type="PROSITE" id="PS01124"/>
    </source>
</evidence>
<comment type="caution">
    <text evidence="5">The sequence shown here is derived from an EMBL/GenBank/DDBJ whole genome shotgun (WGS) entry which is preliminary data.</text>
</comment>
<dbReference type="PROSITE" id="PS01124">
    <property type="entry name" value="HTH_ARAC_FAMILY_2"/>
    <property type="match status" value="1"/>
</dbReference>
<dbReference type="PANTHER" id="PTHR47893:SF1">
    <property type="entry name" value="REGULATORY PROTEIN PCHR"/>
    <property type="match status" value="1"/>
</dbReference>
<dbReference type="PANTHER" id="PTHR47893">
    <property type="entry name" value="REGULATORY PROTEIN PCHR"/>
    <property type="match status" value="1"/>
</dbReference>
<evidence type="ECO:0000256" key="3">
    <source>
        <dbReference type="ARBA" id="ARBA00023163"/>
    </source>
</evidence>
<dbReference type="SUPFAM" id="SSF46689">
    <property type="entry name" value="Homeodomain-like"/>
    <property type="match status" value="1"/>
</dbReference>
<dbReference type="InterPro" id="IPR018062">
    <property type="entry name" value="HTH_AraC-typ_CS"/>
</dbReference>
<dbReference type="InterPro" id="IPR018060">
    <property type="entry name" value="HTH_AraC"/>
</dbReference>
<gene>
    <name evidence="5" type="ORF">L3556_07760</name>
</gene>
<organism evidence="5 6">
    <name type="scientific">Candidatus Synechococcus calcipolaris G9</name>
    <dbReference type="NCBI Taxonomy" id="1497997"/>
    <lineage>
        <taxon>Bacteria</taxon>
        <taxon>Bacillati</taxon>
        <taxon>Cyanobacteriota</taxon>
        <taxon>Cyanophyceae</taxon>
        <taxon>Synechococcales</taxon>
        <taxon>Synechococcaceae</taxon>
        <taxon>Synechococcus</taxon>
    </lineage>
</organism>
<reference evidence="5" key="2">
    <citation type="submission" date="2022-01" db="EMBL/GenBank/DDBJ databases">
        <authorList>
            <person name="Zivanovic Y."/>
            <person name="Moreira D."/>
            <person name="Lopez-Garcia P."/>
        </authorList>
    </citation>
    <scope>NUCLEOTIDE SEQUENCE</scope>
    <source>
        <strain evidence="5">G9</strain>
    </source>
</reference>
<keyword evidence="1" id="KW-0805">Transcription regulation</keyword>
<accession>A0ABT6EYD9</accession>
<name>A0ABT6EYD9_9SYNE</name>
<reference evidence="5" key="1">
    <citation type="journal article" date="2022" name="Genome Biol. Evol.">
        <title>A New Gene Family Diagnostic for Intracellular Biomineralization of Amorphous Ca Carbonates by Cyanobacteria.</title>
        <authorList>
            <person name="Benzerara K."/>
            <person name="Duprat E."/>
            <person name="Bitard-Feildel T."/>
            <person name="Caumes G."/>
            <person name="Cassier-Chauvat C."/>
            <person name="Chauvat F."/>
            <person name="Dezi M."/>
            <person name="Diop S.I."/>
            <person name="Gaschignard G."/>
            <person name="Gorgen S."/>
            <person name="Gugger M."/>
            <person name="Lopez-Garcia P."/>
            <person name="Millet M."/>
            <person name="Skouri-Panet F."/>
            <person name="Moreira D."/>
            <person name="Callebaut I."/>
        </authorList>
    </citation>
    <scope>NUCLEOTIDE SEQUENCE</scope>
    <source>
        <strain evidence="5">G9</strain>
    </source>
</reference>
<dbReference type="Proteomes" id="UP001154265">
    <property type="component" value="Unassembled WGS sequence"/>
</dbReference>
<evidence type="ECO:0000313" key="5">
    <source>
        <dbReference type="EMBL" id="MDG2990825.1"/>
    </source>
</evidence>
<keyword evidence="2" id="KW-0238">DNA-binding</keyword>
<evidence type="ECO:0000256" key="1">
    <source>
        <dbReference type="ARBA" id="ARBA00023015"/>
    </source>
</evidence>
<proteinExistence type="predicted"/>
<sequence length="92" mass="10381">MDKTLKVYQALKVSKSALSYGFQDIFGMSSIAYLKIQRLKGVRNALKKSNPESDSVMGIANRYGFWHMGHFSTDYKHMFGESPSVTLQRSPA</sequence>
<keyword evidence="6" id="KW-1185">Reference proteome</keyword>
<dbReference type="SMART" id="SM00342">
    <property type="entry name" value="HTH_ARAC"/>
    <property type="match status" value="1"/>
</dbReference>
<feature type="domain" description="HTH araC/xylS-type" evidence="4">
    <location>
        <begin position="6"/>
        <end position="89"/>
    </location>
</feature>
<dbReference type="Pfam" id="PF12833">
    <property type="entry name" value="HTH_18"/>
    <property type="match status" value="1"/>
</dbReference>
<dbReference type="Gene3D" id="1.10.10.60">
    <property type="entry name" value="Homeodomain-like"/>
    <property type="match status" value="1"/>
</dbReference>
<dbReference type="EMBL" id="JAKKUT010000002">
    <property type="protein sequence ID" value="MDG2990825.1"/>
    <property type="molecule type" value="Genomic_DNA"/>
</dbReference>
<evidence type="ECO:0000313" key="6">
    <source>
        <dbReference type="Proteomes" id="UP001154265"/>
    </source>
</evidence>
<evidence type="ECO:0000256" key="2">
    <source>
        <dbReference type="ARBA" id="ARBA00023125"/>
    </source>
</evidence>
<dbReference type="InterPro" id="IPR009057">
    <property type="entry name" value="Homeodomain-like_sf"/>
</dbReference>
<dbReference type="RefSeq" id="WP_277866720.1">
    <property type="nucleotide sequence ID" value="NZ_JAKKUT010000002.1"/>
</dbReference>